<evidence type="ECO:0000256" key="1">
    <source>
        <dbReference type="ARBA" id="ARBA00022729"/>
    </source>
</evidence>
<evidence type="ECO:0000256" key="2">
    <source>
        <dbReference type="ARBA" id="ARBA00022859"/>
    </source>
</evidence>
<dbReference type="InterPro" id="IPR036179">
    <property type="entry name" value="Ig-like_dom_sf"/>
</dbReference>
<protein>
    <recommendedName>
        <fullName evidence="3">Ig-like domain-containing protein</fullName>
    </recommendedName>
</protein>
<sequence>QTFACLGKSVLQMPDDLLKNQDESAVITCSHKIQSYDRILWYKQSQDVLGFKLMGNLYYKVETSEPEFLNKIKLEGDGRDKGTLIISNLTLTDSAMYFCAACYTVLRITSV</sequence>
<name>A0A673M1T2_9TELE</name>
<evidence type="ECO:0000259" key="3">
    <source>
        <dbReference type="PROSITE" id="PS50835"/>
    </source>
</evidence>
<reference evidence="4" key="1">
    <citation type="submission" date="2025-08" db="UniProtKB">
        <authorList>
            <consortium name="Ensembl"/>
        </authorList>
    </citation>
    <scope>IDENTIFICATION</scope>
</reference>
<evidence type="ECO:0000313" key="5">
    <source>
        <dbReference type="Proteomes" id="UP000472270"/>
    </source>
</evidence>
<dbReference type="InterPro" id="IPR050413">
    <property type="entry name" value="TCR_beta_variable"/>
</dbReference>
<dbReference type="GO" id="GO:0007166">
    <property type="term" value="P:cell surface receptor signaling pathway"/>
    <property type="evidence" value="ECO:0007669"/>
    <property type="project" value="TreeGrafter"/>
</dbReference>
<dbReference type="InterPro" id="IPR007110">
    <property type="entry name" value="Ig-like_dom"/>
</dbReference>
<keyword evidence="2" id="KW-0391">Immunity</keyword>
<dbReference type="PROSITE" id="PS50835">
    <property type="entry name" value="IG_LIKE"/>
    <property type="match status" value="1"/>
</dbReference>
<proteinExistence type="predicted"/>
<dbReference type="SUPFAM" id="SSF48726">
    <property type="entry name" value="Immunoglobulin"/>
    <property type="match status" value="1"/>
</dbReference>
<dbReference type="InterPro" id="IPR013783">
    <property type="entry name" value="Ig-like_fold"/>
</dbReference>
<dbReference type="PANTHER" id="PTHR23268">
    <property type="entry name" value="T-CELL RECEPTOR BETA CHAIN"/>
    <property type="match status" value="1"/>
</dbReference>
<dbReference type="InterPro" id="IPR013106">
    <property type="entry name" value="Ig_V-set"/>
</dbReference>
<dbReference type="Proteomes" id="UP000472270">
    <property type="component" value="Unassembled WGS sequence"/>
</dbReference>
<feature type="domain" description="Ig-like" evidence="3">
    <location>
        <begin position="8"/>
        <end position="111"/>
    </location>
</feature>
<keyword evidence="5" id="KW-1185">Reference proteome</keyword>
<dbReference type="InterPro" id="IPR003599">
    <property type="entry name" value="Ig_sub"/>
</dbReference>
<dbReference type="SMART" id="SM00409">
    <property type="entry name" value="IG"/>
    <property type="match status" value="1"/>
</dbReference>
<accession>A0A673M1T2</accession>
<dbReference type="GO" id="GO:0005886">
    <property type="term" value="C:plasma membrane"/>
    <property type="evidence" value="ECO:0007669"/>
    <property type="project" value="TreeGrafter"/>
</dbReference>
<evidence type="ECO:0000313" key="4">
    <source>
        <dbReference type="Ensembl" id="ENSSRHP00000083066.1"/>
    </source>
</evidence>
<dbReference type="Pfam" id="PF07686">
    <property type="entry name" value="V-set"/>
    <property type="match status" value="1"/>
</dbReference>
<dbReference type="Gene3D" id="2.60.40.10">
    <property type="entry name" value="Immunoglobulins"/>
    <property type="match status" value="1"/>
</dbReference>
<keyword evidence="1" id="KW-0732">Signal</keyword>
<dbReference type="SMART" id="SM00406">
    <property type="entry name" value="IGv"/>
    <property type="match status" value="1"/>
</dbReference>
<organism evidence="4 5">
    <name type="scientific">Sinocyclocheilus rhinocerous</name>
    <dbReference type="NCBI Taxonomy" id="307959"/>
    <lineage>
        <taxon>Eukaryota</taxon>
        <taxon>Metazoa</taxon>
        <taxon>Chordata</taxon>
        <taxon>Craniata</taxon>
        <taxon>Vertebrata</taxon>
        <taxon>Euteleostomi</taxon>
        <taxon>Actinopterygii</taxon>
        <taxon>Neopterygii</taxon>
        <taxon>Teleostei</taxon>
        <taxon>Ostariophysi</taxon>
        <taxon>Cypriniformes</taxon>
        <taxon>Cyprinidae</taxon>
        <taxon>Cyprininae</taxon>
        <taxon>Sinocyclocheilus</taxon>
    </lineage>
</organism>
<dbReference type="PANTHER" id="PTHR23268:SF28">
    <property type="entry name" value="T CELL RECEPTOR BETA VARIABLE 19"/>
    <property type="match status" value="1"/>
</dbReference>
<dbReference type="AlphaFoldDB" id="A0A673M1T2"/>
<reference evidence="4" key="2">
    <citation type="submission" date="2025-09" db="UniProtKB">
        <authorList>
            <consortium name="Ensembl"/>
        </authorList>
    </citation>
    <scope>IDENTIFICATION</scope>
</reference>
<dbReference type="GO" id="GO:0002376">
    <property type="term" value="P:immune system process"/>
    <property type="evidence" value="ECO:0007669"/>
    <property type="project" value="UniProtKB-KW"/>
</dbReference>
<dbReference type="Ensembl" id="ENSSRHT00000085309.1">
    <property type="protein sequence ID" value="ENSSRHP00000083066.1"/>
    <property type="gene ID" value="ENSSRHG00000041087.1"/>
</dbReference>